<keyword evidence="5" id="KW-1185">Reference proteome</keyword>
<comment type="caution">
    <text evidence="4">The sequence shown here is derived from an EMBL/GenBank/DDBJ whole genome shotgun (WGS) entry which is preliminary data.</text>
</comment>
<gene>
    <name evidence="4" type="ORF">LTR05_006403</name>
</gene>
<evidence type="ECO:0000313" key="5">
    <source>
        <dbReference type="Proteomes" id="UP001309876"/>
    </source>
</evidence>
<proteinExistence type="predicted"/>
<accession>A0AAN7Y595</accession>
<dbReference type="GO" id="GO:0035091">
    <property type="term" value="F:phosphatidylinositol binding"/>
    <property type="evidence" value="ECO:0007669"/>
    <property type="project" value="TreeGrafter"/>
</dbReference>
<organism evidence="4 5">
    <name type="scientific">Lithohypha guttulata</name>
    <dbReference type="NCBI Taxonomy" id="1690604"/>
    <lineage>
        <taxon>Eukaryota</taxon>
        <taxon>Fungi</taxon>
        <taxon>Dikarya</taxon>
        <taxon>Ascomycota</taxon>
        <taxon>Pezizomycotina</taxon>
        <taxon>Eurotiomycetes</taxon>
        <taxon>Chaetothyriomycetidae</taxon>
        <taxon>Chaetothyriales</taxon>
        <taxon>Trichomeriaceae</taxon>
        <taxon>Lithohypha</taxon>
    </lineage>
</organism>
<feature type="domain" description="PX" evidence="2">
    <location>
        <begin position="162"/>
        <end position="344"/>
    </location>
</feature>
<evidence type="ECO:0000259" key="3">
    <source>
        <dbReference type="Pfam" id="PF12828"/>
    </source>
</evidence>
<dbReference type="InterPro" id="IPR047168">
    <property type="entry name" value="LEC1-like"/>
</dbReference>
<evidence type="ECO:0000256" key="1">
    <source>
        <dbReference type="SAM" id="MobiDB-lite"/>
    </source>
</evidence>
<dbReference type="PANTHER" id="PTHR47185">
    <property type="entry name" value="PX DOMAIN-CONTAINING PROTEIN YPR097W"/>
    <property type="match status" value="1"/>
</dbReference>
<dbReference type="InterPro" id="IPR024554">
    <property type="entry name" value="LEC1-like_C"/>
</dbReference>
<feature type="domain" description="PX-associated" evidence="3">
    <location>
        <begin position="3"/>
        <end position="121"/>
    </location>
</feature>
<dbReference type="Pfam" id="PF12825">
    <property type="entry name" value="DUF3818"/>
    <property type="match status" value="2"/>
</dbReference>
<evidence type="ECO:0000259" key="2">
    <source>
        <dbReference type="Pfam" id="PF12825"/>
    </source>
</evidence>
<dbReference type="EMBL" id="JAVRRJ010000006">
    <property type="protein sequence ID" value="KAK5083896.1"/>
    <property type="molecule type" value="Genomic_DNA"/>
</dbReference>
<reference evidence="4 5" key="1">
    <citation type="submission" date="2023-08" db="EMBL/GenBank/DDBJ databases">
        <title>Black Yeasts Isolated from many extreme environments.</title>
        <authorList>
            <person name="Coleine C."/>
            <person name="Stajich J.E."/>
            <person name="Selbmann L."/>
        </authorList>
    </citation>
    <scope>NUCLEOTIDE SEQUENCE [LARGE SCALE GENOMIC DNA]</scope>
    <source>
        <strain evidence="4 5">CCFEE 5910</strain>
    </source>
</reference>
<evidence type="ECO:0000313" key="4">
    <source>
        <dbReference type="EMBL" id="KAK5083896.1"/>
    </source>
</evidence>
<feature type="domain" description="PX" evidence="2">
    <location>
        <begin position="359"/>
        <end position="481"/>
    </location>
</feature>
<dbReference type="Proteomes" id="UP001309876">
    <property type="component" value="Unassembled WGS sequence"/>
</dbReference>
<dbReference type="PANTHER" id="PTHR47185:SF2">
    <property type="entry name" value="FUNGAL PROTEIN"/>
    <property type="match status" value="1"/>
</dbReference>
<dbReference type="Pfam" id="PF12828">
    <property type="entry name" value="PXB"/>
    <property type="match status" value="1"/>
</dbReference>
<dbReference type="AlphaFoldDB" id="A0AAN7Y595"/>
<sequence length="740" mass="81249">MAETLSPVQASALLDILTHHDTYAEIRDFRKVGALETYGPPFTSESKRLSTAPALQALVSRFVLVVPGLKDVPSDFWKVQIRELIEDLEAANLSESYDKGTVGSRKTLSTAISALIEYPVRGTYGGFAEVDDDNDKYNLQSAEDLARGFRNFVDQCIYGSVLDDLVKKAGETDKLEEHTNMIKAVHEFVLVNLASFMHYTLVLSPKGQYLLKLIDNANKLVPYMAIKQTLRIGNIATMISGLVKIILTKVSIGSLTNWIGLTATENDGMNLLQQVISTVLNWDVKDLESRVSKITKDKKCPSKEVLNALDKYITLDLEKQESLRKHSQESSTSIVLTILADAGTASDIKEDTHKLALDYLACKLSIRDRNELVKVACHRHPDHLTTMVRTLFDAYEPVIRGMHNAVDLSDTVGDLQAFVVDMLKVGRIQPAGKDGQTVIPSVGDFILLLRKHQFATHKFIHQLCKNGGEVTRWYLDWAKYAASRFQRESSFVDATESQSAEDLNTTEADKASDAGDLTQSLQQLFKALPSDSREKILSVLDDMVAYIDAMHSSSLQRLSDVIRSAPTDAAKGSSATKAIKERLTLSRTSSRANSPARPATPSPKDAQAQTQQKPTSVSHDDGSEVPHVSSNPGPGAYLARWQDLLDSTPITPLTLEGKPNRASDKVIWEKSATDADGGKTVVFESSGKNNVVDAQTVKPDVPGGGTKGKKGVVKKPDVKIVIDALGEDFRKLLAEKSLDW</sequence>
<feature type="compositionally biased region" description="Polar residues" evidence="1">
    <location>
        <begin position="607"/>
        <end position="617"/>
    </location>
</feature>
<name>A0AAN7Y595_9EURO</name>
<protein>
    <submittedName>
        <fullName evidence="4">Uncharacterized protein</fullName>
    </submittedName>
</protein>
<feature type="region of interest" description="Disordered" evidence="1">
    <location>
        <begin position="567"/>
        <end position="635"/>
    </location>
</feature>
<dbReference type="InterPro" id="IPR024555">
    <property type="entry name" value="PX-associated"/>
</dbReference>